<dbReference type="RefSeq" id="WP_227321056.1">
    <property type="nucleotide sequence ID" value="NZ_JAESVB010000003.1"/>
</dbReference>
<dbReference type="GO" id="GO:0003824">
    <property type="term" value="F:catalytic activity"/>
    <property type="evidence" value="ECO:0007669"/>
    <property type="project" value="InterPro"/>
</dbReference>
<sequence length="286" mass="30641">MTSGAVVADICIYPVKALQGGSVPRALVEPWGLMHDRRWMVVTPDGRFVTQRDIPLMARIGAKATAAGLHLSNGTGAALAIAVPDARALRRQVTVWRDEVPARDAGQAAADWLSAATGIPCGLVYLDDTTVRPVDPDYSRPEDRTAFNDGFPVLLANTASLDALNAEMAEGVPMARFRPNIIISGTTPWAEDRWRRIRIGDAVFRIVKPCARCIVTTVDQETGERPNKSEPLKTLGRIRRAPGGVMFGQNMIPDGTGAIAVGDPVEILEIGESNLVPMPATGAKDA</sequence>
<reference evidence="2" key="2">
    <citation type="submission" date="2021-01" db="EMBL/GenBank/DDBJ databases">
        <authorList>
            <person name="Mieszkin S."/>
            <person name="Pouder E."/>
            <person name="Alain K."/>
        </authorList>
    </citation>
    <scope>NUCLEOTIDE SEQUENCE</scope>
    <source>
        <strain evidence="2">HW T2.11</strain>
    </source>
</reference>
<dbReference type="AlphaFoldDB" id="A0A964DZ86"/>
<accession>A0A964DZ86</accession>
<dbReference type="GO" id="GO:0030151">
    <property type="term" value="F:molybdenum ion binding"/>
    <property type="evidence" value="ECO:0007669"/>
    <property type="project" value="InterPro"/>
</dbReference>
<evidence type="ECO:0000313" key="3">
    <source>
        <dbReference type="Proteomes" id="UP000708298"/>
    </source>
</evidence>
<dbReference type="Pfam" id="PF03473">
    <property type="entry name" value="MOSC"/>
    <property type="match status" value="1"/>
</dbReference>
<dbReference type="Pfam" id="PF03476">
    <property type="entry name" value="MOSC_N"/>
    <property type="match status" value="1"/>
</dbReference>
<dbReference type="InterPro" id="IPR005302">
    <property type="entry name" value="MoCF_Sase_C"/>
</dbReference>
<dbReference type="PANTHER" id="PTHR14237">
    <property type="entry name" value="MOLYBDOPTERIN COFACTOR SULFURASE MOSC"/>
    <property type="match status" value="1"/>
</dbReference>
<gene>
    <name evidence="2" type="ORF">ASILVAE211_09445</name>
</gene>
<name>A0A964DZ86_9PROT</name>
<reference evidence="2" key="1">
    <citation type="journal article" date="2021" name="Microorganisms">
        <title>Acidisoma silvae sp. nov. and Acidisomacellulosilytica sp. nov., Two Acidophilic Bacteria Isolated from Decaying Wood, Hydrolyzing Cellulose and Producing Poly-3-hydroxybutyrate.</title>
        <authorList>
            <person name="Mieszkin S."/>
            <person name="Pouder E."/>
            <person name="Uroz S."/>
            <person name="Simon-Colin C."/>
            <person name="Alain K."/>
        </authorList>
    </citation>
    <scope>NUCLEOTIDE SEQUENCE</scope>
    <source>
        <strain evidence="2">HW T2.11</strain>
    </source>
</reference>
<organism evidence="2 3">
    <name type="scientific">Acidisoma silvae</name>
    <dbReference type="NCBI Taxonomy" id="2802396"/>
    <lineage>
        <taxon>Bacteria</taxon>
        <taxon>Pseudomonadati</taxon>
        <taxon>Pseudomonadota</taxon>
        <taxon>Alphaproteobacteria</taxon>
        <taxon>Acetobacterales</taxon>
        <taxon>Acidocellaceae</taxon>
        <taxon>Acidisoma</taxon>
    </lineage>
</organism>
<dbReference type="SUPFAM" id="SSF50800">
    <property type="entry name" value="PK beta-barrel domain-like"/>
    <property type="match status" value="1"/>
</dbReference>
<evidence type="ECO:0000313" key="2">
    <source>
        <dbReference type="EMBL" id="MCB8875403.1"/>
    </source>
</evidence>
<comment type="caution">
    <text evidence="2">The sequence shown here is derived from an EMBL/GenBank/DDBJ whole genome shotgun (WGS) entry which is preliminary data.</text>
</comment>
<dbReference type="SUPFAM" id="SSF141673">
    <property type="entry name" value="MOSC N-terminal domain-like"/>
    <property type="match status" value="1"/>
</dbReference>
<feature type="domain" description="MOSC" evidence="1">
    <location>
        <begin position="128"/>
        <end position="268"/>
    </location>
</feature>
<dbReference type="GO" id="GO:0030170">
    <property type="term" value="F:pyridoxal phosphate binding"/>
    <property type="evidence" value="ECO:0007669"/>
    <property type="project" value="InterPro"/>
</dbReference>
<keyword evidence="3" id="KW-1185">Reference proteome</keyword>
<dbReference type="PANTHER" id="PTHR14237:SF19">
    <property type="entry name" value="MITOCHONDRIAL AMIDOXIME REDUCING COMPONENT 1"/>
    <property type="match status" value="1"/>
</dbReference>
<evidence type="ECO:0000259" key="1">
    <source>
        <dbReference type="PROSITE" id="PS51340"/>
    </source>
</evidence>
<dbReference type="InterPro" id="IPR011037">
    <property type="entry name" value="Pyrv_Knase-like_insert_dom_sf"/>
</dbReference>
<dbReference type="InterPro" id="IPR005303">
    <property type="entry name" value="MOCOS_middle"/>
</dbReference>
<dbReference type="Proteomes" id="UP000708298">
    <property type="component" value="Unassembled WGS sequence"/>
</dbReference>
<dbReference type="EMBL" id="JAESVB010000003">
    <property type="protein sequence ID" value="MCB8875403.1"/>
    <property type="molecule type" value="Genomic_DNA"/>
</dbReference>
<proteinExistence type="predicted"/>
<protein>
    <submittedName>
        <fullName evidence="2">MOSC domain-containing protein</fullName>
    </submittedName>
</protein>
<dbReference type="PROSITE" id="PS51340">
    <property type="entry name" value="MOSC"/>
    <property type="match status" value="1"/>
</dbReference>